<dbReference type="Proteomes" id="UP001177021">
    <property type="component" value="Unassembled WGS sequence"/>
</dbReference>
<name>A0ACB0K0K9_TRIPR</name>
<evidence type="ECO:0000313" key="2">
    <source>
        <dbReference type="Proteomes" id="UP001177021"/>
    </source>
</evidence>
<accession>A0ACB0K0K9</accession>
<reference evidence="1" key="1">
    <citation type="submission" date="2023-10" db="EMBL/GenBank/DDBJ databases">
        <authorList>
            <person name="Rodriguez Cubillos JULIANA M."/>
            <person name="De Vega J."/>
        </authorList>
    </citation>
    <scope>NUCLEOTIDE SEQUENCE</scope>
</reference>
<dbReference type="EMBL" id="CASHSV030000109">
    <property type="protein sequence ID" value="CAJ2650696.1"/>
    <property type="molecule type" value="Genomic_DNA"/>
</dbReference>
<sequence length="72" mass="8397">MVWNRSLVGSAVINAGLSSENYGSISRNCDRKRPKPLLKLTTEPDYGLEFERLLWNLTYEYVTKQYQNQRPS</sequence>
<evidence type="ECO:0000313" key="1">
    <source>
        <dbReference type="EMBL" id="CAJ2650696.1"/>
    </source>
</evidence>
<proteinExistence type="predicted"/>
<comment type="caution">
    <text evidence="1">The sequence shown here is derived from an EMBL/GenBank/DDBJ whole genome shotgun (WGS) entry which is preliminary data.</text>
</comment>
<keyword evidence="2" id="KW-1185">Reference proteome</keyword>
<organism evidence="1 2">
    <name type="scientific">Trifolium pratense</name>
    <name type="common">Red clover</name>
    <dbReference type="NCBI Taxonomy" id="57577"/>
    <lineage>
        <taxon>Eukaryota</taxon>
        <taxon>Viridiplantae</taxon>
        <taxon>Streptophyta</taxon>
        <taxon>Embryophyta</taxon>
        <taxon>Tracheophyta</taxon>
        <taxon>Spermatophyta</taxon>
        <taxon>Magnoliopsida</taxon>
        <taxon>eudicotyledons</taxon>
        <taxon>Gunneridae</taxon>
        <taxon>Pentapetalae</taxon>
        <taxon>rosids</taxon>
        <taxon>fabids</taxon>
        <taxon>Fabales</taxon>
        <taxon>Fabaceae</taxon>
        <taxon>Papilionoideae</taxon>
        <taxon>50 kb inversion clade</taxon>
        <taxon>NPAAA clade</taxon>
        <taxon>Hologalegina</taxon>
        <taxon>IRL clade</taxon>
        <taxon>Trifolieae</taxon>
        <taxon>Trifolium</taxon>
    </lineage>
</organism>
<gene>
    <name evidence="1" type="ORF">MILVUS5_LOCUS18462</name>
</gene>
<protein>
    <submittedName>
        <fullName evidence="1">Uncharacterized protein</fullName>
    </submittedName>
</protein>